<evidence type="ECO:0000256" key="1">
    <source>
        <dbReference type="SAM" id="Phobius"/>
    </source>
</evidence>
<dbReference type="Proteomes" id="UP001500456">
    <property type="component" value="Unassembled WGS sequence"/>
</dbReference>
<protein>
    <recommendedName>
        <fullName evidence="4">Integral membrane protein</fullName>
    </recommendedName>
</protein>
<dbReference type="InterPro" id="IPR007165">
    <property type="entry name" value="Phage_holin_4_2"/>
</dbReference>
<organism evidence="2 3">
    <name type="scientific">Streptomyces plumbiresistens</name>
    <dbReference type="NCBI Taxonomy" id="511811"/>
    <lineage>
        <taxon>Bacteria</taxon>
        <taxon>Bacillati</taxon>
        <taxon>Actinomycetota</taxon>
        <taxon>Actinomycetes</taxon>
        <taxon>Kitasatosporales</taxon>
        <taxon>Streptomycetaceae</taxon>
        <taxon>Streptomyces</taxon>
    </lineage>
</organism>
<comment type="caution">
    <text evidence="2">The sequence shown here is derived from an EMBL/GenBank/DDBJ whole genome shotgun (WGS) entry which is preliminary data.</text>
</comment>
<keyword evidence="3" id="KW-1185">Reference proteome</keyword>
<accession>A0ABP7S5G9</accession>
<keyword evidence="1" id="KW-1133">Transmembrane helix</keyword>
<gene>
    <name evidence="2" type="ORF">GCM10022232_53080</name>
</gene>
<keyword evidence="1" id="KW-0812">Transmembrane</keyword>
<sequence length="127" mass="13242">MYKRRRVVGTALGAALATALLPGISLVLDSPPLELLLPVAVFLIVNQLIHTYPGTVRSAAPIALLALGALGVLQDTLIWLLVSWLGSRMDYGVHVDGFLAALLGGVIVRATVLVCLALGPQPVPEAS</sequence>
<proteinExistence type="predicted"/>
<feature type="transmembrane region" description="Helical" evidence="1">
    <location>
        <begin position="98"/>
        <end position="119"/>
    </location>
</feature>
<feature type="transmembrane region" description="Helical" evidence="1">
    <location>
        <begin position="64"/>
        <end position="86"/>
    </location>
</feature>
<dbReference type="Pfam" id="PF04020">
    <property type="entry name" value="Phage_holin_4_2"/>
    <property type="match status" value="1"/>
</dbReference>
<dbReference type="EMBL" id="BAAAZX010000016">
    <property type="protein sequence ID" value="GAA4006601.1"/>
    <property type="molecule type" value="Genomic_DNA"/>
</dbReference>
<reference evidence="3" key="1">
    <citation type="journal article" date="2019" name="Int. J. Syst. Evol. Microbiol.">
        <title>The Global Catalogue of Microorganisms (GCM) 10K type strain sequencing project: providing services to taxonomists for standard genome sequencing and annotation.</title>
        <authorList>
            <consortium name="The Broad Institute Genomics Platform"/>
            <consortium name="The Broad Institute Genome Sequencing Center for Infectious Disease"/>
            <person name="Wu L."/>
            <person name="Ma J."/>
        </authorList>
    </citation>
    <scope>NUCLEOTIDE SEQUENCE [LARGE SCALE GENOMIC DNA]</scope>
    <source>
        <strain evidence="3">JCM 16924</strain>
    </source>
</reference>
<dbReference type="RefSeq" id="WP_266435046.1">
    <property type="nucleotide sequence ID" value="NZ_BAAAZX010000016.1"/>
</dbReference>
<keyword evidence="1" id="KW-0472">Membrane</keyword>
<evidence type="ECO:0000313" key="3">
    <source>
        <dbReference type="Proteomes" id="UP001500456"/>
    </source>
</evidence>
<name>A0ABP7S5G9_9ACTN</name>
<evidence type="ECO:0000313" key="2">
    <source>
        <dbReference type="EMBL" id="GAA4006601.1"/>
    </source>
</evidence>
<evidence type="ECO:0008006" key="4">
    <source>
        <dbReference type="Google" id="ProtNLM"/>
    </source>
</evidence>